<name>A0A0E9NPH9_SAICN</name>
<keyword evidence="3" id="KW-1185">Reference proteome</keyword>
<dbReference type="AlphaFoldDB" id="A0A0E9NPH9"/>
<dbReference type="EMBL" id="BACD03000051">
    <property type="protein sequence ID" value="GAO51708.1"/>
    <property type="molecule type" value="Genomic_DNA"/>
</dbReference>
<protein>
    <submittedName>
        <fullName evidence="2">Uncharacterized protein</fullName>
    </submittedName>
</protein>
<comment type="caution">
    <text evidence="2">The sequence shown here is derived from an EMBL/GenBank/DDBJ whole genome shotgun (WGS) entry which is preliminary data.</text>
</comment>
<evidence type="ECO:0000313" key="3">
    <source>
        <dbReference type="Proteomes" id="UP000033140"/>
    </source>
</evidence>
<accession>A0A0E9NPH9</accession>
<evidence type="ECO:0000256" key="1">
    <source>
        <dbReference type="SAM" id="MobiDB-lite"/>
    </source>
</evidence>
<evidence type="ECO:0000313" key="2">
    <source>
        <dbReference type="EMBL" id="GAO51708.1"/>
    </source>
</evidence>
<feature type="compositionally biased region" description="Basic and acidic residues" evidence="1">
    <location>
        <begin position="58"/>
        <end position="74"/>
    </location>
</feature>
<reference evidence="2 3" key="2">
    <citation type="journal article" date="2014" name="J. Gen. Appl. Microbiol.">
        <title>The early diverging ascomycetous budding yeast Saitoella complicata has three histone deacetylases belonging to the Clr6, Hos2, and Rpd3 lineages.</title>
        <authorList>
            <person name="Nishida H."/>
            <person name="Matsumoto T."/>
            <person name="Kondo S."/>
            <person name="Hamamoto M."/>
            <person name="Yoshikawa H."/>
        </authorList>
    </citation>
    <scope>NUCLEOTIDE SEQUENCE [LARGE SCALE GENOMIC DNA]</scope>
    <source>
        <strain evidence="2 3">NRRL Y-17804</strain>
    </source>
</reference>
<reference evidence="2 3" key="3">
    <citation type="journal article" date="2015" name="Genome Announc.">
        <title>Draft Genome Sequence of the Archiascomycetous Yeast Saitoella complicata.</title>
        <authorList>
            <person name="Yamauchi K."/>
            <person name="Kondo S."/>
            <person name="Hamamoto M."/>
            <person name="Takahashi Y."/>
            <person name="Ogura Y."/>
            <person name="Hayashi T."/>
            <person name="Nishida H."/>
        </authorList>
    </citation>
    <scope>NUCLEOTIDE SEQUENCE [LARGE SCALE GENOMIC DNA]</scope>
    <source>
        <strain evidence="2 3">NRRL Y-17804</strain>
    </source>
</reference>
<dbReference type="Proteomes" id="UP000033140">
    <property type="component" value="Unassembled WGS sequence"/>
</dbReference>
<proteinExistence type="predicted"/>
<sequence length="74" mass="8296">MISSVIHLPELHATLLGCVAHLKFRRGCRPCAAPHPHFRAQRQSAPEDDTGPESYEAISDKTGLKIDERHRRPS</sequence>
<gene>
    <name evidence="2" type="ORF">G7K_5801-t1</name>
</gene>
<organism evidence="2 3">
    <name type="scientific">Saitoella complicata (strain BCRC 22490 / CBS 7301 / JCM 7358 / NBRC 10748 / NRRL Y-17804)</name>
    <dbReference type="NCBI Taxonomy" id="698492"/>
    <lineage>
        <taxon>Eukaryota</taxon>
        <taxon>Fungi</taxon>
        <taxon>Dikarya</taxon>
        <taxon>Ascomycota</taxon>
        <taxon>Taphrinomycotina</taxon>
        <taxon>Taphrinomycotina incertae sedis</taxon>
        <taxon>Saitoella</taxon>
    </lineage>
</organism>
<feature type="region of interest" description="Disordered" evidence="1">
    <location>
        <begin position="33"/>
        <end position="74"/>
    </location>
</feature>
<reference evidence="2 3" key="1">
    <citation type="journal article" date="2011" name="J. Gen. Appl. Microbiol.">
        <title>Draft genome sequencing of the enigmatic yeast Saitoella complicata.</title>
        <authorList>
            <person name="Nishida H."/>
            <person name="Hamamoto M."/>
            <person name="Sugiyama J."/>
        </authorList>
    </citation>
    <scope>NUCLEOTIDE SEQUENCE [LARGE SCALE GENOMIC DNA]</scope>
    <source>
        <strain evidence="2 3">NRRL Y-17804</strain>
    </source>
</reference>